<name>A0A852ZMJ2_9ACTN</name>
<sequence length="583" mass="62693">MSDTAPRATPPPATPPAPPGHPGPPEHPATTTPQRTAASHRTATPAPPATTARGRRVPLGTDPRAVRHSPAPGRPDLGHLADTPRVAVIGGGIAGLAAAAALADRGARVEVWEREAGLGGRLAGWETRLRDGSRVTMTRGFHAFFRQYYNLRRLLRRADPALEALTPLPDYPLLHGTGARDSFAGLPRTPPWSALAFVARSPTFGWRDLAAMAPGPALELFDVSVPRVYQRLDALDAPALLDAVRFPPAARHLAFEVFSRSFFAHPRRLSAAELATMFHIYFLGSAEGLLFDVPRDPFPQALWEPLATHLTARGVTFRTGAAVDRIDPARTPGRHSVVPAGGGARDYDAVVLAADAPGLRRLVAASPRLGDDAWRRRIAALPSAPPFQVTRLWLDRPVAADRPAFLGTGGFGPLDNITVLERYERQARRWARRTGGSVVELHGYALPEDTEAGEAARRLRAELHRVYPETADARVLDERHELRADCPLFPPGGWPHRPTVRTPDPTVVLAGDLVRVDLPVALMERAATSGTLAANALLERWGAAGHPVWTVPTAGRSPLLRALARVARRAGPHRASALSAGKG</sequence>
<dbReference type="EMBL" id="JACBZD010000001">
    <property type="protein sequence ID" value="NYI03619.1"/>
    <property type="molecule type" value="Genomic_DNA"/>
</dbReference>
<dbReference type="Gene3D" id="3.50.50.60">
    <property type="entry name" value="FAD/NAD(P)-binding domain"/>
    <property type="match status" value="1"/>
</dbReference>
<dbReference type="PANTHER" id="PTHR42923">
    <property type="entry name" value="PROTOPORPHYRINOGEN OXIDASE"/>
    <property type="match status" value="1"/>
</dbReference>
<dbReference type="InterPro" id="IPR050464">
    <property type="entry name" value="Zeta_carotene_desat/Oxidored"/>
</dbReference>
<dbReference type="Pfam" id="PF01593">
    <property type="entry name" value="Amino_oxidase"/>
    <property type="match status" value="1"/>
</dbReference>
<reference evidence="3 4" key="1">
    <citation type="submission" date="2020-07" db="EMBL/GenBank/DDBJ databases">
        <title>Sequencing the genomes of 1000 actinobacteria strains.</title>
        <authorList>
            <person name="Klenk H.-P."/>
        </authorList>
    </citation>
    <scope>NUCLEOTIDE SEQUENCE [LARGE SCALE GENOMIC DNA]</scope>
    <source>
        <strain evidence="3 4">DSM 42178</strain>
    </source>
</reference>
<dbReference type="InterPro" id="IPR002937">
    <property type="entry name" value="Amino_oxidase"/>
</dbReference>
<dbReference type="RefSeq" id="WP_179812640.1">
    <property type="nucleotide sequence ID" value="NZ_JACBZD010000001.1"/>
</dbReference>
<organism evidence="3 4">
    <name type="scientific">Allostreptomyces psammosilenae</name>
    <dbReference type="NCBI Taxonomy" id="1892865"/>
    <lineage>
        <taxon>Bacteria</taxon>
        <taxon>Bacillati</taxon>
        <taxon>Actinomycetota</taxon>
        <taxon>Actinomycetes</taxon>
        <taxon>Kitasatosporales</taxon>
        <taxon>Streptomycetaceae</taxon>
        <taxon>Allostreptomyces</taxon>
    </lineage>
</organism>
<feature type="compositionally biased region" description="Low complexity" evidence="1">
    <location>
        <begin position="28"/>
        <end position="52"/>
    </location>
</feature>
<evidence type="ECO:0000313" key="3">
    <source>
        <dbReference type="EMBL" id="NYI03619.1"/>
    </source>
</evidence>
<proteinExistence type="predicted"/>
<dbReference type="PANTHER" id="PTHR42923:SF43">
    <property type="entry name" value="AMINE OXIDASE"/>
    <property type="match status" value="1"/>
</dbReference>
<evidence type="ECO:0000259" key="2">
    <source>
        <dbReference type="Pfam" id="PF01593"/>
    </source>
</evidence>
<evidence type="ECO:0000313" key="4">
    <source>
        <dbReference type="Proteomes" id="UP000567795"/>
    </source>
</evidence>
<evidence type="ECO:0000256" key="1">
    <source>
        <dbReference type="SAM" id="MobiDB-lite"/>
    </source>
</evidence>
<feature type="domain" description="Amine oxidase" evidence="2">
    <location>
        <begin position="93"/>
        <end position="538"/>
    </location>
</feature>
<dbReference type="GO" id="GO:0016491">
    <property type="term" value="F:oxidoreductase activity"/>
    <property type="evidence" value="ECO:0007669"/>
    <property type="project" value="InterPro"/>
</dbReference>
<comment type="caution">
    <text evidence="3">The sequence shown here is derived from an EMBL/GenBank/DDBJ whole genome shotgun (WGS) entry which is preliminary data.</text>
</comment>
<dbReference type="AlphaFoldDB" id="A0A852ZMJ2"/>
<keyword evidence="4" id="KW-1185">Reference proteome</keyword>
<dbReference type="InterPro" id="IPR036188">
    <property type="entry name" value="FAD/NAD-bd_sf"/>
</dbReference>
<feature type="region of interest" description="Disordered" evidence="1">
    <location>
        <begin position="1"/>
        <end position="80"/>
    </location>
</feature>
<feature type="compositionally biased region" description="Pro residues" evidence="1">
    <location>
        <begin position="8"/>
        <end position="27"/>
    </location>
</feature>
<accession>A0A852ZMJ2</accession>
<gene>
    <name evidence="3" type="ORF">FHU37_000562</name>
</gene>
<dbReference type="PRINTS" id="PR00419">
    <property type="entry name" value="ADXRDTASE"/>
</dbReference>
<protein>
    <submittedName>
        <fullName evidence="3">Isorenieratene synthase</fullName>
    </submittedName>
</protein>
<dbReference type="Proteomes" id="UP000567795">
    <property type="component" value="Unassembled WGS sequence"/>
</dbReference>
<dbReference type="SUPFAM" id="SSF51905">
    <property type="entry name" value="FAD/NAD(P)-binding domain"/>
    <property type="match status" value="1"/>
</dbReference>